<dbReference type="Proteomes" id="UP000292702">
    <property type="component" value="Unassembled WGS sequence"/>
</dbReference>
<keyword evidence="2" id="KW-1185">Reference proteome</keyword>
<comment type="caution">
    <text evidence="1">The sequence shown here is derived from an EMBL/GenBank/DDBJ whole genome shotgun (WGS) entry which is preliminary data.</text>
</comment>
<gene>
    <name evidence="1" type="ORF">EIP91_004877</name>
</gene>
<dbReference type="OrthoDB" id="2754196at2759"/>
<sequence length="550" mass="62344">MSLERRHDATRQPSPLARLQPELLSMVFLELREPVMHEEDSLYCVKSLHFTHACHYWREVAMRTQALWRIVMASLPKDADFASAMVSRSGTAPLTLVLFSDDITSALEFLPLVLHRVEYLSLKQWNWTISDALRMSALGLHTAIAGLKPTMAPLLKHLETQNFGGRVEIAPDLDDRYLLHIARASLFDSDGQFLSHLSLATMKHLELDQLNDPIAAEEFIQVLQNMPCLENLSVFISFEEDATFTDNISRPIKLPYLRCIELRDDSSSCAYVLDHLLFPTSTKITLEHDLTERYATSATAALMAKVAGNGIIGDPQPTHTLHIFPIMSDSYHLPTALFWAGDSNCSSLPDGQYKLFSDERACPTLGRILNAAPRSLPYLKSLRVSDPPSFSTWFIRRHYYWLGNLRILEGLEEIELDGLIFTGLGVLDPVTGDPIEPPFPRLRLLTLRNIIFSTPTKSLLSSMLDGRKDAGMQLQTLKIVDARQITQVEVDMFREYVQEVDWDGRDLDPGRRFKEFGAVDLATRVSYEVGLYVESWRPGQFESPYDLGDW</sequence>
<evidence type="ECO:0000313" key="1">
    <source>
        <dbReference type="EMBL" id="TCD63863.1"/>
    </source>
</evidence>
<proteinExistence type="predicted"/>
<organism evidence="1 2">
    <name type="scientific">Steccherinum ochraceum</name>
    <dbReference type="NCBI Taxonomy" id="92696"/>
    <lineage>
        <taxon>Eukaryota</taxon>
        <taxon>Fungi</taxon>
        <taxon>Dikarya</taxon>
        <taxon>Basidiomycota</taxon>
        <taxon>Agaricomycotina</taxon>
        <taxon>Agaricomycetes</taxon>
        <taxon>Polyporales</taxon>
        <taxon>Steccherinaceae</taxon>
        <taxon>Steccherinum</taxon>
    </lineage>
</organism>
<reference evidence="1 2" key="1">
    <citation type="submission" date="2018-11" db="EMBL/GenBank/DDBJ databases">
        <title>Genome assembly of Steccherinum ochraceum LE-BIN_3174, the white-rot fungus of the Steccherinaceae family (The Residual Polyporoid clade, Polyporales, Basidiomycota).</title>
        <authorList>
            <person name="Fedorova T.V."/>
            <person name="Glazunova O.A."/>
            <person name="Landesman E.O."/>
            <person name="Moiseenko K.V."/>
            <person name="Psurtseva N.V."/>
            <person name="Savinova O.S."/>
            <person name="Shakhova N.V."/>
            <person name="Tyazhelova T.V."/>
            <person name="Vasina D.V."/>
        </authorList>
    </citation>
    <scope>NUCLEOTIDE SEQUENCE [LARGE SCALE GENOMIC DNA]</scope>
    <source>
        <strain evidence="1 2">LE-BIN_3174</strain>
    </source>
</reference>
<accession>A0A4R0RB35</accession>
<dbReference type="EMBL" id="RWJN01000270">
    <property type="protein sequence ID" value="TCD63863.1"/>
    <property type="molecule type" value="Genomic_DNA"/>
</dbReference>
<evidence type="ECO:0008006" key="3">
    <source>
        <dbReference type="Google" id="ProtNLM"/>
    </source>
</evidence>
<name>A0A4R0RB35_9APHY</name>
<dbReference type="AlphaFoldDB" id="A0A4R0RB35"/>
<protein>
    <recommendedName>
        <fullName evidence="3">F-box domain-containing protein</fullName>
    </recommendedName>
</protein>
<evidence type="ECO:0000313" key="2">
    <source>
        <dbReference type="Proteomes" id="UP000292702"/>
    </source>
</evidence>